<evidence type="ECO:0000259" key="2">
    <source>
        <dbReference type="PROSITE" id="PS51864"/>
    </source>
</evidence>
<dbReference type="GO" id="GO:0006508">
    <property type="term" value="P:proteolysis"/>
    <property type="evidence" value="ECO:0007669"/>
    <property type="project" value="UniProtKB-KW"/>
</dbReference>
<dbReference type="PANTHER" id="PTHR10127">
    <property type="entry name" value="DISCOIDIN, CUB, EGF, LAMININ , AND ZINC METALLOPROTEASE DOMAIN CONTAINING"/>
    <property type="match status" value="1"/>
</dbReference>
<feature type="binding site" evidence="1">
    <location>
        <position position="17"/>
    </location>
    <ligand>
        <name>Zn(2+)</name>
        <dbReference type="ChEBI" id="CHEBI:29105"/>
        <note>catalytic</note>
    </ligand>
</feature>
<dbReference type="GO" id="GO:0004222">
    <property type="term" value="F:metalloendopeptidase activity"/>
    <property type="evidence" value="ECO:0007669"/>
    <property type="project" value="UniProtKB-UniRule"/>
</dbReference>
<name>A0A9P6GL46_9PLEO</name>
<comment type="caution">
    <text evidence="3">The sequence shown here is derived from an EMBL/GenBank/DDBJ whole genome shotgun (WGS) entry which is preliminary data.</text>
</comment>
<evidence type="ECO:0000256" key="1">
    <source>
        <dbReference type="PROSITE-ProRule" id="PRU01211"/>
    </source>
</evidence>
<keyword evidence="1" id="KW-0378">Hydrolase</keyword>
<dbReference type="EMBL" id="WJXW01000004">
    <property type="protein sequence ID" value="KAF9736995.1"/>
    <property type="molecule type" value="Genomic_DNA"/>
</dbReference>
<dbReference type="PANTHER" id="PTHR10127:SF850">
    <property type="entry name" value="METALLOENDOPEPTIDASE"/>
    <property type="match status" value="1"/>
</dbReference>
<dbReference type="InterPro" id="IPR001506">
    <property type="entry name" value="Peptidase_M12A"/>
</dbReference>
<feature type="binding site" evidence="1">
    <location>
        <position position="7"/>
    </location>
    <ligand>
        <name>Zn(2+)</name>
        <dbReference type="ChEBI" id="CHEBI:29105"/>
        <note>catalytic</note>
    </ligand>
</feature>
<dbReference type="OrthoDB" id="291007at2759"/>
<keyword evidence="1" id="KW-0645">Protease</keyword>
<dbReference type="GO" id="GO:0008270">
    <property type="term" value="F:zinc ion binding"/>
    <property type="evidence" value="ECO:0007669"/>
    <property type="project" value="UniProtKB-UniRule"/>
</dbReference>
<accession>A0A9P6GL46</accession>
<keyword evidence="1" id="KW-0862">Zinc</keyword>
<gene>
    <name evidence="3" type="ORF">PMIN01_04774</name>
</gene>
<dbReference type="SUPFAM" id="SSF55486">
    <property type="entry name" value="Metalloproteases ('zincins'), catalytic domain"/>
    <property type="match status" value="1"/>
</dbReference>
<feature type="binding site" evidence="1">
    <location>
        <position position="11"/>
    </location>
    <ligand>
        <name>Zn(2+)</name>
        <dbReference type="ChEBI" id="CHEBI:29105"/>
        <note>catalytic</note>
    </ligand>
</feature>
<keyword evidence="4" id="KW-1185">Reference proteome</keyword>
<evidence type="ECO:0000313" key="3">
    <source>
        <dbReference type="EMBL" id="KAF9736995.1"/>
    </source>
</evidence>
<feature type="domain" description="Peptidase M12A" evidence="2">
    <location>
        <begin position="1"/>
        <end position="147"/>
    </location>
</feature>
<dbReference type="AlphaFoldDB" id="A0A9P6GL46"/>
<sequence>MWPILGHEFGHVLGFGHEHQRDDRDKHILFNCDKVLGYQQSLAKLMTSGRPLSQQLAHDLLCNDWRTALSIGSTLNAFVYWPTQRMFGSFDKDSIMHYGSEGFSDKRLCTPSTPSGCPITTLNGEYIWPKMKVSAGDAQAAREMYPWREPALPGPARGK</sequence>
<comment type="caution">
    <text evidence="1">Lacks conserved residue(s) required for the propagation of feature annotation.</text>
</comment>
<comment type="cofactor">
    <cofactor evidence="1">
        <name>Zn(2+)</name>
        <dbReference type="ChEBI" id="CHEBI:29105"/>
    </cofactor>
    <text evidence="1">Binds 1 zinc ion per subunit.</text>
</comment>
<evidence type="ECO:0000313" key="4">
    <source>
        <dbReference type="Proteomes" id="UP000756921"/>
    </source>
</evidence>
<keyword evidence="1" id="KW-0479">Metal-binding</keyword>
<proteinExistence type="predicted"/>
<dbReference type="Proteomes" id="UP000756921">
    <property type="component" value="Unassembled WGS sequence"/>
</dbReference>
<dbReference type="Gene3D" id="3.40.390.10">
    <property type="entry name" value="Collagenase (Catalytic Domain)"/>
    <property type="match status" value="1"/>
</dbReference>
<dbReference type="Pfam" id="PF01400">
    <property type="entry name" value="Astacin"/>
    <property type="match status" value="1"/>
</dbReference>
<feature type="active site" evidence="1">
    <location>
        <position position="8"/>
    </location>
</feature>
<dbReference type="InterPro" id="IPR024079">
    <property type="entry name" value="MetalloPept_cat_dom_sf"/>
</dbReference>
<keyword evidence="1" id="KW-0482">Metalloprotease</keyword>
<reference evidence="3" key="1">
    <citation type="journal article" date="2020" name="Mol. Plant Microbe Interact.">
        <title>Genome Sequence of the Biocontrol Agent Coniothyrium minitans strain Conio (IMI 134523).</title>
        <authorList>
            <person name="Patel D."/>
            <person name="Shittu T.A."/>
            <person name="Baroncelli R."/>
            <person name="Muthumeenakshi S."/>
            <person name="Osborne T.H."/>
            <person name="Janganan T.K."/>
            <person name="Sreenivasaprasad S."/>
        </authorList>
    </citation>
    <scope>NUCLEOTIDE SEQUENCE</scope>
    <source>
        <strain evidence="3">Conio</strain>
    </source>
</reference>
<organism evidence="3 4">
    <name type="scientific">Paraphaeosphaeria minitans</name>
    <dbReference type="NCBI Taxonomy" id="565426"/>
    <lineage>
        <taxon>Eukaryota</taxon>
        <taxon>Fungi</taxon>
        <taxon>Dikarya</taxon>
        <taxon>Ascomycota</taxon>
        <taxon>Pezizomycotina</taxon>
        <taxon>Dothideomycetes</taxon>
        <taxon>Pleosporomycetidae</taxon>
        <taxon>Pleosporales</taxon>
        <taxon>Massarineae</taxon>
        <taxon>Didymosphaeriaceae</taxon>
        <taxon>Paraphaeosphaeria</taxon>
    </lineage>
</organism>
<protein>
    <recommendedName>
        <fullName evidence="2">Peptidase M12A domain-containing protein</fullName>
    </recommendedName>
</protein>
<dbReference type="PROSITE" id="PS51864">
    <property type="entry name" value="ASTACIN"/>
    <property type="match status" value="1"/>
</dbReference>